<name>A0ABQ9XQB3_9EUKA</name>
<dbReference type="EMBL" id="JARBJD010000088">
    <property type="protein sequence ID" value="KAK2953660.1"/>
    <property type="molecule type" value="Genomic_DNA"/>
</dbReference>
<evidence type="ECO:0000313" key="1">
    <source>
        <dbReference type="EMBL" id="KAK2953660.1"/>
    </source>
</evidence>
<organism evidence="1 2">
    <name type="scientific">Blattamonas nauphoetae</name>
    <dbReference type="NCBI Taxonomy" id="2049346"/>
    <lineage>
        <taxon>Eukaryota</taxon>
        <taxon>Metamonada</taxon>
        <taxon>Preaxostyla</taxon>
        <taxon>Oxymonadida</taxon>
        <taxon>Blattamonas</taxon>
    </lineage>
</organism>
<gene>
    <name evidence="1" type="ORF">BLNAU_11381</name>
</gene>
<proteinExistence type="predicted"/>
<dbReference type="Proteomes" id="UP001281761">
    <property type="component" value="Unassembled WGS sequence"/>
</dbReference>
<comment type="caution">
    <text evidence="1">The sequence shown here is derived from an EMBL/GenBank/DDBJ whole genome shotgun (WGS) entry which is preliminary data.</text>
</comment>
<accession>A0ABQ9XQB3</accession>
<sequence length="114" mass="12681">MDSSEPEILSQDEIERMTYLPSTSVACSDDRNLHESGWIVHRMLALAPLLGERQPNWPVFAREMTMRSAVSKIGTATIMQGILCSDKEHHEMSGRAKVTASTADLVTSELVHIE</sequence>
<protein>
    <submittedName>
        <fullName evidence="1">Uncharacterized protein</fullName>
    </submittedName>
</protein>
<keyword evidence="2" id="KW-1185">Reference proteome</keyword>
<evidence type="ECO:0000313" key="2">
    <source>
        <dbReference type="Proteomes" id="UP001281761"/>
    </source>
</evidence>
<reference evidence="1 2" key="1">
    <citation type="journal article" date="2022" name="bioRxiv">
        <title>Genomics of Preaxostyla Flagellates Illuminates Evolutionary Transitions and the Path Towards Mitochondrial Loss.</title>
        <authorList>
            <person name="Novak L.V.F."/>
            <person name="Treitli S.C."/>
            <person name="Pyrih J."/>
            <person name="Halakuc P."/>
            <person name="Pipaliya S.V."/>
            <person name="Vacek V."/>
            <person name="Brzon O."/>
            <person name="Soukal P."/>
            <person name="Eme L."/>
            <person name="Dacks J.B."/>
            <person name="Karnkowska A."/>
            <person name="Elias M."/>
            <person name="Hampl V."/>
        </authorList>
    </citation>
    <scope>NUCLEOTIDE SEQUENCE [LARGE SCALE GENOMIC DNA]</scope>
    <source>
        <strain evidence="1">NAU3</strain>
        <tissue evidence="1">Gut</tissue>
    </source>
</reference>